<evidence type="ECO:0008006" key="5">
    <source>
        <dbReference type="Google" id="ProtNLM"/>
    </source>
</evidence>
<feature type="domain" description="DNA/RNA non-specific endonuclease/pyrophosphatase/phosphodiesterase" evidence="2">
    <location>
        <begin position="96"/>
        <end position="325"/>
    </location>
</feature>
<dbReference type="GO" id="GO:0016787">
    <property type="term" value="F:hydrolase activity"/>
    <property type="evidence" value="ECO:0007669"/>
    <property type="project" value="InterPro"/>
</dbReference>
<dbReference type="Pfam" id="PF01223">
    <property type="entry name" value="Endonuclease_NS"/>
    <property type="match status" value="1"/>
</dbReference>
<evidence type="ECO:0000313" key="3">
    <source>
        <dbReference type="EMBL" id="CAG2193853.1"/>
    </source>
</evidence>
<proteinExistence type="predicted"/>
<dbReference type="SUPFAM" id="SSF54060">
    <property type="entry name" value="His-Me finger endonucleases"/>
    <property type="match status" value="1"/>
</dbReference>
<name>A0A8S3QEG5_MYTED</name>
<accession>A0A8S3QEG5</accession>
<keyword evidence="4" id="KW-1185">Reference proteome</keyword>
<evidence type="ECO:0000313" key="4">
    <source>
        <dbReference type="Proteomes" id="UP000683360"/>
    </source>
</evidence>
<comment type="caution">
    <text evidence="3">The sequence shown here is derived from an EMBL/GenBank/DDBJ whole genome shotgun (WGS) entry which is preliminary data.</text>
</comment>
<evidence type="ECO:0000259" key="1">
    <source>
        <dbReference type="SMART" id="SM00477"/>
    </source>
</evidence>
<dbReference type="InterPro" id="IPR044925">
    <property type="entry name" value="His-Me_finger_sf"/>
</dbReference>
<dbReference type="InterPro" id="IPR020821">
    <property type="entry name" value="ENPP1-3/EXOG-like_nuc-like"/>
</dbReference>
<reference evidence="3" key="1">
    <citation type="submission" date="2021-03" db="EMBL/GenBank/DDBJ databases">
        <authorList>
            <person name="Bekaert M."/>
        </authorList>
    </citation>
    <scope>NUCLEOTIDE SEQUENCE</scope>
</reference>
<dbReference type="InterPro" id="IPR044929">
    <property type="entry name" value="DNA/RNA_non-sp_Endonuclease_sf"/>
</dbReference>
<evidence type="ECO:0000259" key="2">
    <source>
        <dbReference type="SMART" id="SM00892"/>
    </source>
</evidence>
<protein>
    <recommendedName>
        <fullName evidence="5">Endonuclease</fullName>
    </recommendedName>
</protein>
<sequence length="377" mass="43638">MVSDCYVQILNSIPIDWRTKHFVNYELKRQNPAIGIKKMSFQKILLLWIYLGATETNVSKYKNFNECSHRFFFQGLIPNYLHLSEDIVNICQQYNNKFFFATLYDTKNRIPVYSATQLDLRSDNKSRYGDMFFIEPSLVKNVNHQKGNMIEFVPNKHANYGEKQALDTDYKGSGYDRGHLNPQLFNTKDSDSRYATNTFTNIAPQYGLFNKGTWNNMEETLLKTVKQECKFLGAKIYVVVGVEPSTNRYIVKQIKNKPVNRVNVPRFYWTAICCDTSTAIASDHHEEGWSFAYLASNINASDVNVSFDPVDKFLKNQYLKIFADFKRKNGPDIIGCQFRKDNAIRIIQNIAKTAGPIFEPNPTARFEPEKKKIYKSG</sequence>
<organism evidence="3 4">
    <name type="scientific">Mytilus edulis</name>
    <name type="common">Blue mussel</name>
    <dbReference type="NCBI Taxonomy" id="6550"/>
    <lineage>
        <taxon>Eukaryota</taxon>
        <taxon>Metazoa</taxon>
        <taxon>Spiralia</taxon>
        <taxon>Lophotrochozoa</taxon>
        <taxon>Mollusca</taxon>
        <taxon>Bivalvia</taxon>
        <taxon>Autobranchia</taxon>
        <taxon>Pteriomorphia</taxon>
        <taxon>Mytilida</taxon>
        <taxon>Mytiloidea</taxon>
        <taxon>Mytilidae</taxon>
        <taxon>Mytilinae</taxon>
        <taxon>Mytilus</taxon>
    </lineage>
</organism>
<dbReference type="InterPro" id="IPR039015">
    <property type="entry name" value="ENDOD1"/>
</dbReference>
<dbReference type="OrthoDB" id="69221at2759"/>
<dbReference type="PANTHER" id="PTHR21472:SF7">
    <property type="entry name" value="ENDONUCLEASE G, MITOCHONDRIAL-LIKE ISOFORM X2"/>
    <property type="match status" value="1"/>
</dbReference>
<dbReference type="Gene3D" id="3.40.570.10">
    <property type="entry name" value="Extracellular Endonuclease, subunit A"/>
    <property type="match status" value="1"/>
</dbReference>
<gene>
    <name evidence="3" type="ORF">MEDL_8978</name>
</gene>
<dbReference type="AlphaFoldDB" id="A0A8S3QEG5"/>
<dbReference type="Proteomes" id="UP000683360">
    <property type="component" value="Unassembled WGS sequence"/>
</dbReference>
<dbReference type="GO" id="GO:0046872">
    <property type="term" value="F:metal ion binding"/>
    <property type="evidence" value="ECO:0007669"/>
    <property type="project" value="InterPro"/>
</dbReference>
<dbReference type="SMART" id="SM00477">
    <property type="entry name" value="NUC"/>
    <property type="match status" value="1"/>
</dbReference>
<dbReference type="SMART" id="SM00892">
    <property type="entry name" value="Endonuclease_NS"/>
    <property type="match status" value="1"/>
</dbReference>
<dbReference type="InterPro" id="IPR001604">
    <property type="entry name" value="Endo_G_ENPP1-like_dom"/>
</dbReference>
<dbReference type="GO" id="GO:0003676">
    <property type="term" value="F:nucleic acid binding"/>
    <property type="evidence" value="ECO:0007669"/>
    <property type="project" value="InterPro"/>
</dbReference>
<dbReference type="PANTHER" id="PTHR21472">
    <property type="entry name" value="ENDONUCLEASE DOMAIN-CONTAINING 1 PROTEIN ENDOD1"/>
    <property type="match status" value="1"/>
</dbReference>
<feature type="domain" description="ENPP1-3/EXOG-like endonuclease/phosphodiesterase" evidence="1">
    <location>
        <begin position="97"/>
        <end position="328"/>
    </location>
</feature>
<dbReference type="EMBL" id="CAJPWZ010000467">
    <property type="protein sequence ID" value="CAG2193853.1"/>
    <property type="molecule type" value="Genomic_DNA"/>
</dbReference>